<proteinExistence type="predicted"/>
<feature type="region of interest" description="Disordered" evidence="1">
    <location>
        <begin position="1"/>
        <end position="64"/>
    </location>
</feature>
<sequence length="126" mass="13216">MVANPALQPRQPPGTGPNRAARPWDGAAGEPVPWPPIIPGGQSLNAEETMPPPIPPDGGFYGSVPSGPLTPRWRWVARLCAWFDGCSADSTRRGNGVKPAGCSSAINRAMRSGSLHGAADSQPRRL</sequence>
<dbReference type="Proteomes" id="UP001500902">
    <property type="component" value="Unassembled WGS sequence"/>
</dbReference>
<reference evidence="3" key="1">
    <citation type="journal article" date="2019" name="Int. J. Syst. Evol. Microbiol.">
        <title>The Global Catalogue of Microorganisms (GCM) 10K type strain sequencing project: providing services to taxonomists for standard genome sequencing and annotation.</title>
        <authorList>
            <consortium name="The Broad Institute Genomics Platform"/>
            <consortium name="The Broad Institute Genome Sequencing Center for Infectious Disease"/>
            <person name="Wu L."/>
            <person name="Ma J."/>
        </authorList>
    </citation>
    <scope>NUCLEOTIDE SEQUENCE [LARGE SCALE GENOMIC DNA]</scope>
    <source>
        <strain evidence="3">JCM 16904</strain>
    </source>
</reference>
<protein>
    <submittedName>
        <fullName evidence="2">Uncharacterized protein</fullName>
    </submittedName>
</protein>
<name>A0ABP7EQ89_9ACTN</name>
<evidence type="ECO:0000313" key="2">
    <source>
        <dbReference type="EMBL" id="GAA3722367.1"/>
    </source>
</evidence>
<feature type="region of interest" description="Disordered" evidence="1">
    <location>
        <begin position="90"/>
        <end position="126"/>
    </location>
</feature>
<evidence type="ECO:0000256" key="1">
    <source>
        <dbReference type="SAM" id="MobiDB-lite"/>
    </source>
</evidence>
<organism evidence="2 3">
    <name type="scientific">Nonomuraea antimicrobica</name>
    <dbReference type="NCBI Taxonomy" id="561173"/>
    <lineage>
        <taxon>Bacteria</taxon>
        <taxon>Bacillati</taxon>
        <taxon>Actinomycetota</taxon>
        <taxon>Actinomycetes</taxon>
        <taxon>Streptosporangiales</taxon>
        <taxon>Streptosporangiaceae</taxon>
        <taxon>Nonomuraea</taxon>
    </lineage>
</organism>
<accession>A0ABP7EQ89</accession>
<evidence type="ECO:0000313" key="3">
    <source>
        <dbReference type="Proteomes" id="UP001500902"/>
    </source>
</evidence>
<comment type="caution">
    <text evidence="2">The sequence shown here is derived from an EMBL/GenBank/DDBJ whole genome shotgun (WGS) entry which is preliminary data.</text>
</comment>
<dbReference type="EMBL" id="BAAAZP010000293">
    <property type="protein sequence ID" value="GAA3722367.1"/>
    <property type="molecule type" value="Genomic_DNA"/>
</dbReference>
<gene>
    <name evidence="2" type="ORF">GCM10022224_104190</name>
</gene>
<keyword evidence="3" id="KW-1185">Reference proteome</keyword>